<gene>
    <name evidence="1" type="ORF">BKA67DRAFT_570349</name>
</gene>
<proteinExistence type="predicted"/>
<reference evidence="1" key="1">
    <citation type="journal article" date="2021" name="Nat. Commun.">
        <title>Genetic determinants of endophytism in the Arabidopsis root mycobiome.</title>
        <authorList>
            <person name="Mesny F."/>
            <person name="Miyauchi S."/>
            <person name="Thiergart T."/>
            <person name="Pickel B."/>
            <person name="Atanasova L."/>
            <person name="Karlsson M."/>
            <person name="Huettel B."/>
            <person name="Barry K.W."/>
            <person name="Haridas S."/>
            <person name="Chen C."/>
            <person name="Bauer D."/>
            <person name="Andreopoulos W."/>
            <person name="Pangilinan J."/>
            <person name="LaButti K."/>
            <person name="Riley R."/>
            <person name="Lipzen A."/>
            <person name="Clum A."/>
            <person name="Drula E."/>
            <person name="Henrissat B."/>
            <person name="Kohler A."/>
            <person name="Grigoriev I.V."/>
            <person name="Martin F.M."/>
            <person name="Hacquard S."/>
        </authorList>
    </citation>
    <scope>NUCLEOTIDE SEQUENCE</scope>
    <source>
        <strain evidence="1">MPI-SDFR-AT-0073</strain>
    </source>
</reference>
<protein>
    <submittedName>
        <fullName evidence="1">Uncharacterized protein</fullName>
    </submittedName>
</protein>
<dbReference type="EMBL" id="JAGPXC010000005">
    <property type="protein sequence ID" value="KAH6653572.1"/>
    <property type="molecule type" value="Genomic_DNA"/>
</dbReference>
<dbReference type="GeneID" id="70132049"/>
<dbReference type="Proteomes" id="UP000758603">
    <property type="component" value="Unassembled WGS sequence"/>
</dbReference>
<accession>A0A9P8UK31</accession>
<dbReference type="RefSeq" id="XP_045957849.1">
    <property type="nucleotide sequence ID" value="XM_046103157.1"/>
</dbReference>
<dbReference type="AlphaFoldDB" id="A0A9P8UK31"/>
<organism evidence="1 2">
    <name type="scientific">Truncatella angustata</name>
    <dbReference type="NCBI Taxonomy" id="152316"/>
    <lineage>
        <taxon>Eukaryota</taxon>
        <taxon>Fungi</taxon>
        <taxon>Dikarya</taxon>
        <taxon>Ascomycota</taxon>
        <taxon>Pezizomycotina</taxon>
        <taxon>Sordariomycetes</taxon>
        <taxon>Xylariomycetidae</taxon>
        <taxon>Amphisphaeriales</taxon>
        <taxon>Sporocadaceae</taxon>
        <taxon>Truncatella</taxon>
    </lineage>
</organism>
<sequence>MEKQQLEVPVQNVIRRTTDRSFIWWIRAERTAGYLRQNRNYDIDLPILGESFDRYRLLVKYQPPLLPIATLLVIQCLWGIRDSLARSFLRYVAELSEILLGPERSFTGIWLALVPLDKTQIGCSLSAMLSAYLETIGAHVQTSHVKIPRQILLLSGSNDF</sequence>
<comment type="caution">
    <text evidence="1">The sequence shown here is derived from an EMBL/GenBank/DDBJ whole genome shotgun (WGS) entry which is preliminary data.</text>
</comment>
<keyword evidence="2" id="KW-1185">Reference proteome</keyword>
<name>A0A9P8UK31_9PEZI</name>
<evidence type="ECO:0000313" key="2">
    <source>
        <dbReference type="Proteomes" id="UP000758603"/>
    </source>
</evidence>
<evidence type="ECO:0000313" key="1">
    <source>
        <dbReference type="EMBL" id="KAH6653572.1"/>
    </source>
</evidence>